<reference evidence="3" key="1">
    <citation type="submission" date="2016-11" db="EMBL/GenBank/DDBJ databases">
        <authorList>
            <person name="Varghese N."/>
            <person name="Submissions S."/>
        </authorList>
    </citation>
    <scope>NUCLEOTIDE SEQUENCE [LARGE SCALE GENOMIC DNA]</scope>
    <source>
        <strain evidence="3">DSM 27370</strain>
    </source>
</reference>
<evidence type="ECO:0000259" key="1">
    <source>
        <dbReference type="Pfam" id="PF13304"/>
    </source>
</evidence>
<dbReference type="GO" id="GO:0016887">
    <property type="term" value="F:ATP hydrolysis activity"/>
    <property type="evidence" value="ECO:0007669"/>
    <property type="project" value="InterPro"/>
</dbReference>
<keyword evidence="3" id="KW-1185">Reference proteome</keyword>
<feature type="domain" description="ATPase AAA-type core" evidence="1">
    <location>
        <begin position="33"/>
        <end position="317"/>
    </location>
</feature>
<dbReference type="STRING" id="1346286.SAMN05444362_10969"/>
<dbReference type="Pfam" id="PF13304">
    <property type="entry name" value="AAA_21"/>
    <property type="match status" value="1"/>
</dbReference>
<name>A0A1M5DVL2_9BACT</name>
<dbReference type="Proteomes" id="UP000184480">
    <property type="component" value="Unassembled WGS sequence"/>
</dbReference>
<dbReference type="RefSeq" id="WP_062179838.1">
    <property type="nucleotide sequence ID" value="NZ_BBXL01000008.1"/>
</dbReference>
<dbReference type="GO" id="GO:0005524">
    <property type="term" value="F:ATP binding"/>
    <property type="evidence" value="ECO:0007669"/>
    <property type="project" value="InterPro"/>
</dbReference>
<dbReference type="InterPro" id="IPR003959">
    <property type="entry name" value="ATPase_AAA_core"/>
</dbReference>
<dbReference type="OrthoDB" id="994504at2"/>
<dbReference type="InterPro" id="IPR027417">
    <property type="entry name" value="P-loop_NTPase"/>
</dbReference>
<evidence type="ECO:0000313" key="2">
    <source>
        <dbReference type="EMBL" id="SHF71027.1"/>
    </source>
</evidence>
<protein>
    <submittedName>
        <fullName evidence="2">AAA domain-containing protein, putative AbiEii toxin, Type IV TA system</fullName>
    </submittedName>
</protein>
<proteinExistence type="predicted"/>
<accession>A0A1M5DVL2</accession>
<dbReference type="Gene3D" id="3.40.50.300">
    <property type="entry name" value="P-loop containing nucleotide triphosphate hydrolases"/>
    <property type="match status" value="1"/>
</dbReference>
<gene>
    <name evidence="2" type="ORF">SAMN05444362_10969</name>
</gene>
<sequence>MIIESLKYVRYKGKPYEWGIEDKDGNPTNFDNINLFVGKNAVGKSRTLSVICDIARLLSTRKQVSDLKYPDIKYQITLREDSVRYEYDISIEDYTIVSEVLKVDGVEKINRENKTIFSEKTQSVQPLTIPETEIITSLHKQTEDYPYIAEIYEWSNALRHYTFTNQFEKNTLLVSDNELDNLLLAKGLDPDNIISIFSKGKQDFGSDFIHAIIDDMNQIGYPISDVDLFRNRKGLGISVQEEELPTPTLQLDMSQGMFRALSFIIQLNFAIKSKISVCLLIDDLGEGLDFARSKSLINILIHKINNSYIQIFITTNDRYIMNKIPLKYWTVIERLPKCSHFYNYNNSKDIFDDFKYTGLNNFDFLATDFYLHGFENQEEE</sequence>
<dbReference type="EMBL" id="FQUC01000009">
    <property type="protein sequence ID" value="SHF71027.1"/>
    <property type="molecule type" value="Genomic_DNA"/>
</dbReference>
<dbReference type="AlphaFoldDB" id="A0A1M5DVL2"/>
<evidence type="ECO:0000313" key="3">
    <source>
        <dbReference type="Proteomes" id="UP000184480"/>
    </source>
</evidence>
<organism evidence="2 3">
    <name type="scientific">Dysgonomonas macrotermitis</name>
    <dbReference type="NCBI Taxonomy" id="1346286"/>
    <lineage>
        <taxon>Bacteria</taxon>
        <taxon>Pseudomonadati</taxon>
        <taxon>Bacteroidota</taxon>
        <taxon>Bacteroidia</taxon>
        <taxon>Bacteroidales</taxon>
        <taxon>Dysgonomonadaceae</taxon>
        <taxon>Dysgonomonas</taxon>
    </lineage>
</organism>
<dbReference type="SUPFAM" id="SSF52540">
    <property type="entry name" value="P-loop containing nucleoside triphosphate hydrolases"/>
    <property type="match status" value="1"/>
</dbReference>